<gene>
    <name evidence="1" type="ORF">S01H4_29243</name>
</gene>
<dbReference type="EMBL" id="BART01014841">
    <property type="protein sequence ID" value="GAG77683.1"/>
    <property type="molecule type" value="Genomic_DNA"/>
</dbReference>
<sequence>ENKESRRLYIFYFDQVEGPKLFFSKHEFNPFNSVLLDILLSYGGGEKPFPIAFEDFQTLNYKFYIPSKFARSGFEEFMITFLVNEPSTENFKLLK</sequence>
<feature type="non-terminal residue" evidence="1">
    <location>
        <position position="95"/>
    </location>
</feature>
<dbReference type="AlphaFoldDB" id="X1B028"/>
<reference evidence="1" key="1">
    <citation type="journal article" date="2014" name="Front. Microbiol.">
        <title>High frequency of phylogenetically diverse reductive dehalogenase-homologous genes in deep subseafloor sedimentary metagenomes.</title>
        <authorList>
            <person name="Kawai M."/>
            <person name="Futagami T."/>
            <person name="Toyoda A."/>
            <person name="Takaki Y."/>
            <person name="Nishi S."/>
            <person name="Hori S."/>
            <person name="Arai W."/>
            <person name="Tsubouchi T."/>
            <person name="Morono Y."/>
            <person name="Uchiyama I."/>
            <person name="Ito T."/>
            <person name="Fujiyama A."/>
            <person name="Inagaki F."/>
            <person name="Takami H."/>
        </authorList>
    </citation>
    <scope>NUCLEOTIDE SEQUENCE</scope>
    <source>
        <strain evidence="1">Expedition CK06-06</strain>
    </source>
</reference>
<organism evidence="1">
    <name type="scientific">marine sediment metagenome</name>
    <dbReference type="NCBI Taxonomy" id="412755"/>
    <lineage>
        <taxon>unclassified sequences</taxon>
        <taxon>metagenomes</taxon>
        <taxon>ecological metagenomes</taxon>
    </lineage>
</organism>
<feature type="non-terminal residue" evidence="1">
    <location>
        <position position="1"/>
    </location>
</feature>
<proteinExistence type="predicted"/>
<comment type="caution">
    <text evidence="1">The sequence shown here is derived from an EMBL/GenBank/DDBJ whole genome shotgun (WGS) entry which is preliminary data.</text>
</comment>
<accession>X1B028</accession>
<protein>
    <submittedName>
        <fullName evidence="1">Uncharacterized protein</fullName>
    </submittedName>
</protein>
<evidence type="ECO:0000313" key="1">
    <source>
        <dbReference type="EMBL" id="GAG77683.1"/>
    </source>
</evidence>
<name>X1B028_9ZZZZ</name>